<proteinExistence type="predicted"/>
<dbReference type="GO" id="GO:0009307">
    <property type="term" value="P:DNA restriction-modification system"/>
    <property type="evidence" value="ECO:0007669"/>
    <property type="project" value="InterPro"/>
</dbReference>
<evidence type="ECO:0000313" key="2">
    <source>
        <dbReference type="Proteomes" id="UP000036867"/>
    </source>
</evidence>
<accession>A0A0M0LAA4</accession>
<dbReference type="OrthoDB" id="8610000at2"/>
<comment type="caution">
    <text evidence="1">The sequence shown here is derived from an EMBL/GenBank/DDBJ whole genome shotgun (WGS) entry which is preliminary data.</text>
</comment>
<keyword evidence="2" id="KW-1185">Reference proteome</keyword>
<protein>
    <recommendedName>
        <fullName evidence="3">Restriction endonuclease</fullName>
    </recommendedName>
</protein>
<evidence type="ECO:0000313" key="1">
    <source>
        <dbReference type="EMBL" id="KOO47802.1"/>
    </source>
</evidence>
<dbReference type="PATRIC" id="fig|263475.3.peg.2729"/>
<organism evidence="1 2">
    <name type="scientific">Viridibacillus arvi</name>
    <dbReference type="NCBI Taxonomy" id="263475"/>
    <lineage>
        <taxon>Bacteria</taxon>
        <taxon>Bacillati</taxon>
        <taxon>Bacillota</taxon>
        <taxon>Bacilli</taxon>
        <taxon>Bacillales</taxon>
        <taxon>Caryophanaceae</taxon>
        <taxon>Viridibacillus</taxon>
    </lineage>
</organism>
<name>A0A0M0LAA4_9BACL</name>
<dbReference type="GeneID" id="301138263"/>
<dbReference type="AlphaFoldDB" id="A0A0M0LAA4"/>
<dbReference type="EMBL" id="LILB01000008">
    <property type="protein sequence ID" value="KOO47802.1"/>
    <property type="molecule type" value="Genomic_DNA"/>
</dbReference>
<sequence length="291" mass="32732">MTKPSSNVLIALKNILLNQSNTLPTVIDHYSSNRINGVGDLLEFYVKDAFCDGSSSLEKTNEKLSKYQQVFSYLGNSNNPPDFIIRRGAAVEVKKIEKVAGGSIALNSSFPKNYLYSNDSKIKQSCRECENEHGGWEKKDMIYAIGNVTDVNLHSLWLVYGDCYCADKESYERITETMKNGVNKIPGVQFSETKELGRINRVDPLGITYLRIRGMWGIEHPGNVFSNYLNTDSNNTKIYVLMRKSTYIALDTKPDLTQFINQGILTINEIQIPNPDNPAQNIDAILYSASF</sequence>
<evidence type="ECO:0008006" key="3">
    <source>
        <dbReference type="Google" id="ProtNLM"/>
    </source>
</evidence>
<dbReference type="RefSeq" id="WP_053418676.1">
    <property type="nucleotide sequence ID" value="NZ_LILB01000008.1"/>
</dbReference>
<reference evidence="2" key="1">
    <citation type="submission" date="2015-08" db="EMBL/GenBank/DDBJ databases">
        <title>Fjat-10028 dsm 16317.</title>
        <authorList>
            <person name="Liu B."/>
            <person name="Wang J."/>
            <person name="Zhu Y."/>
            <person name="Liu G."/>
            <person name="Chen Q."/>
            <person name="Chen Z."/>
            <person name="Lan J."/>
            <person name="Che J."/>
            <person name="Ge C."/>
            <person name="Shi H."/>
            <person name="Pan Z."/>
            <person name="Liu X."/>
        </authorList>
    </citation>
    <scope>NUCLEOTIDE SEQUENCE [LARGE SCALE GENOMIC DNA]</scope>
    <source>
        <strain evidence="2">DSM 16317</strain>
    </source>
</reference>
<gene>
    <name evidence="1" type="ORF">AMD00_19390</name>
</gene>
<dbReference type="Proteomes" id="UP000036867">
    <property type="component" value="Unassembled WGS sequence"/>
</dbReference>
<dbReference type="GO" id="GO:0009036">
    <property type="term" value="F:type II site-specific deoxyribonuclease activity"/>
    <property type="evidence" value="ECO:0007669"/>
    <property type="project" value="InterPro"/>
</dbReference>
<dbReference type="GO" id="GO:0003677">
    <property type="term" value="F:DNA binding"/>
    <property type="evidence" value="ECO:0007669"/>
    <property type="project" value="InterPro"/>
</dbReference>
<dbReference type="Pfam" id="PF09521">
    <property type="entry name" value="RE_NgoPII"/>
    <property type="match status" value="1"/>
</dbReference>
<dbReference type="InterPro" id="IPR019046">
    <property type="entry name" value="Restrct_endonuc_II_NgoPII"/>
</dbReference>